<name>A0A9X3YJP5_9GAMM</name>
<evidence type="ECO:0000313" key="3">
    <source>
        <dbReference type="Proteomes" id="UP001139971"/>
    </source>
</evidence>
<sequence length="103" mass="10921">MTARPLPSLAFTVLAFVALAQNQAIDFAGRQIGHVAYCSYETAAPLADHAPPRPVDLPQRLAAAQAAPADRNRRAGPGTGVFVVTLAWLAAQAWTTPGLFWNP</sequence>
<gene>
    <name evidence="2" type="ORF">OD750_013795</name>
</gene>
<evidence type="ECO:0000256" key="1">
    <source>
        <dbReference type="SAM" id="SignalP"/>
    </source>
</evidence>
<dbReference type="EMBL" id="JAOVZO020000018">
    <property type="protein sequence ID" value="MDC8013611.1"/>
    <property type="molecule type" value="Genomic_DNA"/>
</dbReference>
<dbReference type="AlphaFoldDB" id="A0A9X3YJP5"/>
<dbReference type="Proteomes" id="UP001139971">
    <property type="component" value="Unassembled WGS sequence"/>
</dbReference>
<keyword evidence="1" id="KW-0732">Signal</keyword>
<protein>
    <submittedName>
        <fullName evidence="2">Uncharacterized protein</fullName>
    </submittedName>
</protein>
<reference evidence="2" key="1">
    <citation type="submission" date="2023-02" db="EMBL/GenBank/DDBJ databases">
        <title>Tahibacter soli sp. nov. isolated from soil.</title>
        <authorList>
            <person name="Baek J.H."/>
            <person name="Lee J.K."/>
            <person name="Choi D.G."/>
            <person name="Jeon C.O."/>
        </authorList>
    </citation>
    <scope>NUCLEOTIDE SEQUENCE</scope>
    <source>
        <strain evidence="2">BL</strain>
    </source>
</reference>
<accession>A0A9X3YJP5</accession>
<dbReference type="RefSeq" id="WP_263542306.1">
    <property type="nucleotide sequence ID" value="NZ_JAOVZO020000018.1"/>
</dbReference>
<comment type="caution">
    <text evidence="2">The sequence shown here is derived from an EMBL/GenBank/DDBJ whole genome shotgun (WGS) entry which is preliminary data.</text>
</comment>
<keyword evidence="3" id="KW-1185">Reference proteome</keyword>
<organism evidence="2 3">
    <name type="scientific">Tahibacter soli</name>
    <dbReference type="NCBI Taxonomy" id="2983605"/>
    <lineage>
        <taxon>Bacteria</taxon>
        <taxon>Pseudomonadati</taxon>
        <taxon>Pseudomonadota</taxon>
        <taxon>Gammaproteobacteria</taxon>
        <taxon>Lysobacterales</taxon>
        <taxon>Rhodanobacteraceae</taxon>
        <taxon>Tahibacter</taxon>
    </lineage>
</organism>
<feature type="chain" id="PRO_5040822056" evidence="1">
    <location>
        <begin position="21"/>
        <end position="103"/>
    </location>
</feature>
<evidence type="ECO:0000313" key="2">
    <source>
        <dbReference type="EMBL" id="MDC8013611.1"/>
    </source>
</evidence>
<feature type="signal peptide" evidence="1">
    <location>
        <begin position="1"/>
        <end position="20"/>
    </location>
</feature>
<proteinExistence type="predicted"/>